<proteinExistence type="predicted"/>
<gene>
    <name evidence="2" type="ORF">NCTC11401_00508</name>
    <name evidence="1" type="ORF">SAMN05421777_13012</name>
</gene>
<protein>
    <recommendedName>
        <fullName evidence="5">F-box domain-containing protein</fullName>
    </recommendedName>
</protein>
<evidence type="ECO:0008006" key="5">
    <source>
        <dbReference type="Google" id="ProtNLM"/>
    </source>
</evidence>
<organism evidence="2 4">
    <name type="scientific">Fluoribacter gormanii</name>
    <dbReference type="NCBI Taxonomy" id="464"/>
    <lineage>
        <taxon>Bacteria</taxon>
        <taxon>Pseudomonadati</taxon>
        <taxon>Pseudomonadota</taxon>
        <taxon>Gammaproteobacteria</taxon>
        <taxon>Legionellales</taxon>
        <taxon>Legionellaceae</taxon>
        <taxon>Fluoribacter</taxon>
    </lineage>
</organism>
<name>A0A377GG18_9GAMM</name>
<dbReference type="AlphaFoldDB" id="A0A377GG18"/>
<reference evidence="1 3" key="1">
    <citation type="submission" date="2017-01" db="EMBL/GenBank/DDBJ databases">
        <authorList>
            <person name="Varghese N."/>
            <person name="Submissions S."/>
        </authorList>
    </citation>
    <scope>NUCLEOTIDE SEQUENCE [LARGE SCALE GENOMIC DNA]</scope>
    <source>
        <strain evidence="1 3">ATCC 33342</strain>
    </source>
</reference>
<dbReference type="EMBL" id="UGGV01000001">
    <property type="protein sequence ID" value="STO23708.1"/>
    <property type="molecule type" value="Genomic_DNA"/>
</dbReference>
<sequence>MFNKQDISLSNSSQSNQNNTITKQELDKILNNYHWYNPLSWDDGLIGLLREFMSEFDSRHLSNDALIHVDDFFKFLEERGEKEAFQYELSKSKPSSQAFFNHWMNGAVRKLPIEGWQQVFQFLTKHELTQVCKTSRDLYFFSDREHLIKKLPWHLRDYTQEPKLSNLHLQADLIDIHPSGLVACSVQRNMNNFDHYNIWIIDSNTGKRFAPLDPKFKGSTILFLQWDRDDMLKVISNIGECVQFKPSSLGFEMEQLDPVDVKTVLPVKSLTAKNKQLDKTHTVELTYYEAKHLPETFTLLRTHIKITNSETGDIQYVPIAGMNTRGSVWHCVDVAPLPNGNVLYILDRVNTLASSLHIAQFPFLKYELINDCETAPSSKFS</sequence>
<dbReference type="Proteomes" id="UP000254374">
    <property type="component" value="Unassembled WGS sequence"/>
</dbReference>
<evidence type="ECO:0000313" key="3">
    <source>
        <dbReference type="Proteomes" id="UP000186808"/>
    </source>
</evidence>
<dbReference type="EMBL" id="FTNL01000030">
    <property type="protein sequence ID" value="SIR85389.1"/>
    <property type="molecule type" value="Genomic_DNA"/>
</dbReference>
<evidence type="ECO:0000313" key="1">
    <source>
        <dbReference type="EMBL" id="SIR85389.1"/>
    </source>
</evidence>
<evidence type="ECO:0000313" key="4">
    <source>
        <dbReference type="Proteomes" id="UP000254374"/>
    </source>
</evidence>
<keyword evidence="3" id="KW-1185">Reference proteome</keyword>
<dbReference type="RefSeq" id="WP_058468087.1">
    <property type="nucleotide sequence ID" value="NZ_FTNL01000030.1"/>
</dbReference>
<dbReference type="Proteomes" id="UP000186808">
    <property type="component" value="Unassembled WGS sequence"/>
</dbReference>
<reference evidence="2 4" key="2">
    <citation type="submission" date="2018-06" db="EMBL/GenBank/DDBJ databases">
        <authorList>
            <consortium name="Pathogen Informatics"/>
            <person name="Doyle S."/>
        </authorList>
    </citation>
    <scope>NUCLEOTIDE SEQUENCE [LARGE SCALE GENOMIC DNA]</scope>
    <source>
        <strain evidence="2 4">NCTC11401</strain>
    </source>
</reference>
<dbReference type="STRING" id="464.Lgor_1589"/>
<accession>A0A377GG18</accession>
<evidence type="ECO:0000313" key="2">
    <source>
        <dbReference type="EMBL" id="STO23708.1"/>
    </source>
</evidence>